<evidence type="ECO:0000313" key="1">
    <source>
        <dbReference type="EMBL" id="KAH6923652.1"/>
    </source>
</evidence>
<comment type="caution">
    <text evidence="1">The sequence shown here is derived from an EMBL/GenBank/DDBJ whole genome shotgun (WGS) entry which is preliminary data.</text>
</comment>
<keyword evidence="2" id="KW-1185">Reference proteome</keyword>
<organism evidence="1 2">
    <name type="scientific">Hyalomma asiaticum</name>
    <name type="common">Tick</name>
    <dbReference type="NCBI Taxonomy" id="266040"/>
    <lineage>
        <taxon>Eukaryota</taxon>
        <taxon>Metazoa</taxon>
        <taxon>Ecdysozoa</taxon>
        <taxon>Arthropoda</taxon>
        <taxon>Chelicerata</taxon>
        <taxon>Arachnida</taxon>
        <taxon>Acari</taxon>
        <taxon>Parasitiformes</taxon>
        <taxon>Ixodida</taxon>
        <taxon>Ixodoidea</taxon>
        <taxon>Ixodidae</taxon>
        <taxon>Hyalomminae</taxon>
        <taxon>Hyalomma</taxon>
    </lineage>
</organism>
<accession>A0ACB7RPB1</accession>
<name>A0ACB7RPB1_HYAAI</name>
<evidence type="ECO:0000313" key="2">
    <source>
        <dbReference type="Proteomes" id="UP000821845"/>
    </source>
</evidence>
<dbReference type="Proteomes" id="UP000821845">
    <property type="component" value="Chromosome 8"/>
</dbReference>
<protein>
    <submittedName>
        <fullName evidence="1">Uncharacterized protein</fullName>
    </submittedName>
</protein>
<reference evidence="1" key="1">
    <citation type="submission" date="2020-05" db="EMBL/GenBank/DDBJ databases">
        <title>Large-scale comparative analyses of tick genomes elucidate their genetic diversity and vector capacities.</title>
        <authorList>
            <person name="Jia N."/>
            <person name="Wang J."/>
            <person name="Shi W."/>
            <person name="Du L."/>
            <person name="Sun Y."/>
            <person name="Zhan W."/>
            <person name="Jiang J."/>
            <person name="Wang Q."/>
            <person name="Zhang B."/>
            <person name="Ji P."/>
            <person name="Sakyi L.B."/>
            <person name="Cui X."/>
            <person name="Yuan T."/>
            <person name="Jiang B."/>
            <person name="Yang W."/>
            <person name="Lam T.T.-Y."/>
            <person name="Chang Q."/>
            <person name="Ding S."/>
            <person name="Wang X."/>
            <person name="Zhu J."/>
            <person name="Ruan X."/>
            <person name="Zhao L."/>
            <person name="Wei J."/>
            <person name="Que T."/>
            <person name="Du C."/>
            <person name="Cheng J."/>
            <person name="Dai P."/>
            <person name="Han X."/>
            <person name="Huang E."/>
            <person name="Gao Y."/>
            <person name="Liu J."/>
            <person name="Shao H."/>
            <person name="Ye R."/>
            <person name="Li L."/>
            <person name="Wei W."/>
            <person name="Wang X."/>
            <person name="Wang C."/>
            <person name="Yang T."/>
            <person name="Huo Q."/>
            <person name="Li W."/>
            <person name="Guo W."/>
            <person name="Chen H."/>
            <person name="Zhou L."/>
            <person name="Ni X."/>
            <person name="Tian J."/>
            <person name="Zhou Y."/>
            <person name="Sheng Y."/>
            <person name="Liu T."/>
            <person name="Pan Y."/>
            <person name="Xia L."/>
            <person name="Li J."/>
            <person name="Zhao F."/>
            <person name="Cao W."/>
        </authorList>
    </citation>
    <scope>NUCLEOTIDE SEQUENCE</scope>
    <source>
        <strain evidence="1">Hyas-2018</strain>
    </source>
</reference>
<sequence>MCAVLSIWRAWRVEDWKYAIFSDESTFSSRWDQQKRVWRVQNTRFCPQNMKEVAASELLNLIMNEASLSTEELLKRDCVKVSIPLCMLNKLVMAPLERTSVLSHFLSDELPAMLWTIIC</sequence>
<gene>
    <name evidence="1" type="ORF">HPB50_004392</name>
</gene>
<proteinExistence type="predicted"/>
<dbReference type="EMBL" id="CM023488">
    <property type="protein sequence ID" value="KAH6923652.1"/>
    <property type="molecule type" value="Genomic_DNA"/>
</dbReference>